<protein>
    <recommendedName>
        <fullName evidence="1">Fungal-type protein kinase domain-containing protein</fullName>
    </recommendedName>
</protein>
<name>A0A060SUP4_PYCCI</name>
<evidence type="ECO:0000313" key="2">
    <source>
        <dbReference type="EMBL" id="CDO77831.1"/>
    </source>
</evidence>
<proteinExistence type="predicted"/>
<accession>A0A060SUP4</accession>
<evidence type="ECO:0000259" key="1">
    <source>
        <dbReference type="Pfam" id="PF17667"/>
    </source>
</evidence>
<dbReference type="Proteomes" id="UP000029665">
    <property type="component" value="Unassembled WGS sequence"/>
</dbReference>
<reference evidence="2" key="1">
    <citation type="submission" date="2014-01" db="EMBL/GenBank/DDBJ databases">
        <title>The genome of the white-rot fungus Pycnoporus cinnabarinus: a basidiomycete model with a versatile arsenal for lignocellulosic biomass breakdown.</title>
        <authorList>
            <person name="Levasseur A."/>
            <person name="Lomascolo A."/>
            <person name="Ruiz-Duenas F.J."/>
            <person name="Uzan E."/>
            <person name="Piumi F."/>
            <person name="Kues U."/>
            <person name="Ram A.F.J."/>
            <person name="Murat C."/>
            <person name="Haon M."/>
            <person name="Benoit I."/>
            <person name="Arfi Y."/>
            <person name="Chevret D."/>
            <person name="Drula E."/>
            <person name="Kwon M.J."/>
            <person name="Gouret P."/>
            <person name="Lesage-Meessen L."/>
            <person name="Lombard V."/>
            <person name="Mariette J."/>
            <person name="Noirot C."/>
            <person name="Park J."/>
            <person name="Patyshakuliyeva A."/>
            <person name="Wieneger R.A.B."/>
            <person name="Wosten H.A.B."/>
            <person name="Martin F."/>
            <person name="Coutinho P.M."/>
            <person name="de Vries R."/>
            <person name="Martinez A.T."/>
            <person name="Klopp C."/>
            <person name="Pontarotti P."/>
            <person name="Henrissat B."/>
            <person name="Record E."/>
        </authorList>
    </citation>
    <scope>NUCLEOTIDE SEQUENCE [LARGE SCALE GENOMIC DNA]</scope>
    <source>
        <strain evidence="2">BRFM137</strain>
    </source>
</reference>
<organism evidence="2 3">
    <name type="scientific">Pycnoporus cinnabarinus</name>
    <name type="common">Cinnabar-red polypore</name>
    <name type="synonym">Trametes cinnabarina</name>
    <dbReference type="NCBI Taxonomy" id="5643"/>
    <lineage>
        <taxon>Eukaryota</taxon>
        <taxon>Fungi</taxon>
        <taxon>Dikarya</taxon>
        <taxon>Basidiomycota</taxon>
        <taxon>Agaricomycotina</taxon>
        <taxon>Agaricomycetes</taxon>
        <taxon>Polyporales</taxon>
        <taxon>Polyporaceae</taxon>
        <taxon>Trametes</taxon>
    </lineage>
</organism>
<gene>
    <name evidence="2" type="ORF">BN946_scf184714.g6</name>
</gene>
<dbReference type="AlphaFoldDB" id="A0A060SUP4"/>
<dbReference type="InterPro" id="IPR040976">
    <property type="entry name" value="Pkinase_fungal"/>
</dbReference>
<comment type="caution">
    <text evidence="2">The sequence shown here is derived from an EMBL/GenBank/DDBJ whole genome shotgun (WGS) entry which is preliminary data.</text>
</comment>
<dbReference type="OrthoDB" id="2754583at2759"/>
<dbReference type="Pfam" id="PF17667">
    <property type="entry name" value="Pkinase_fungal"/>
    <property type="match status" value="1"/>
</dbReference>
<keyword evidence="3" id="KW-1185">Reference proteome</keyword>
<dbReference type="EMBL" id="CCBP010000509">
    <property type="protein sequence ID" value="CDO77831.1"/>
    <property type="molecule type" value="Genomic_DNA"/>
</dbReference>
<dbReference type="HOGENOM" id="CLU_1918150_0_0_1"/>
<feature type="domain" description="Fungal-type protein kinase" evidence="1">
    <location>
        <begin position="17"/>
        <end position="79"/>
    </location>
</feature>
<dbReference type="OMA" id="HENMAHR"/>
<evidence type="ECO:0000313" key="3">
    <source>
        <dbReference type="Proteomes" id="UP000029665"/>
    </source>
</evidence>
<sequence>MTDSWPALRYESRISHGDVKFVLCDFDLAVLGNKDGTAADTMAHHRTLPFMAINLLEHENMAHRLYHDYKSLFWMVLWCAMTVHNESQPGPEKAKIKTTLDMCETGTHKATAGQKRTHREDIEALPICGPFK</sequence>